<feature type="transmembrane region" description="Helical" evidence="6">
    <location>
        <begin position="276"/>
        <end position="295"/>
    </location>
</feature>
<feature type="transmembrane region" description="Helical" evidence="6">
    <location>
        <begin position="195"/>
        <end position="215"/>
    </location>
</feature>
<organism evidence="7 8">
    <name type="scientific">Kingdonia uniflora</name>
    <dbReference type="NCBI Taxonomy" id="39325"/>
    <lineage>
        <taxon>Eukaryota</taxon>
        <taxon>Viridiplantae</taxon>
        <taxon>Streptophyta</taxon>
        <taxon>Embryophyta</taxon>
        <taxon>Tracheophyta</taxon>
        <taxon>Spermatophyta</taxon>
        <taxon>Magnoliopsida</taxon>
        <taxon>Ranunculales</taxon>
        <taxon>Circaeasteraceae</taxon>
        <taxon>Kingdonia</taxon>
    </lineage>
</organism>
<evidence type="ECO:0000256" key="3">
    <source>
        <dbReference type="ARBA" id="ARBA00022692"/>
    </source>
</evidence>
<name>A0A7J7LK50_9MAGN</name>
<comment type="similarity">
    <text evidence="2">Belongs to the TMEM14 family.</text>
</comment>
<keyword evidence="5 6" id="KW-0472">Membrane</keyword>
<reference evidence="7 8" key="1">
    <citation type="journal article" date="2020" name="IScience">
        <title>Genome Sequencing of the Endangered Kingdonia uniflora (Circaeasteraceae, Ranunculales) Reveals Potential Mechanisms of Evolutionary Specialization.</title>
        <authorList>
            <person name="Sun Y."/>
            <person name="Deng T."/>
            <person name="Zhang A."/>
            <person name="Moore M.J."/>
            <person name="Landis J.B."/>
            <person name="Lin N."/>
            <person name="Zhang H."/>
            <person name="Zhang X."/>
            <person name="Huang J."/>
            <person name="Zhang X."/>
            <person name="Sun H."/>
            <person name="Wang H."/>
        </authorList>
    </citation>
    <scope>NUCLEOTIDE SEQUENCE [LARGE SCALE GENOMIC DNA]</scope>
    <source>
        <strain evidence="7">TB1705</strain>
        <tissue evidence="7">Leaf</tissue>
    </source>
</reference>
<evidence type="ECO:0000256" key="2">
    <source>
        <dbReference type="ARBA" id="ARBA00007590"/>
    </source>
</evidence>
<keyword evidence="4 6" id="KW-1133">Transmembrane helix</keyword>
<dbReference type="Pfam" id="PF03647">
    <property type="entry name" value="Tmemb_14"/>
    <property type="match status" value="1"/>
</dbReference>
<dbReference type="GO" id="GO:0015245">
    <property type="term" value="F:fatty acid transmembrane transporter activity"/>
    <property type="evidence" value="ECO:0007669"/>
    <property type="project" value="TreeGrafter"/>
</dbReference>
<gene>
    <name evidence="7" type="ORF">GIB67_041113</name>
</gene>
<dbReference type="InterPro" id="IPR044890">
    <property type="entry name" value="TMEM14_sf"/>
</dbReference>
<evidence type="ECO:0008006" key="9">
    <source>
        <dbReference type="Google" id="ProtNLM"/>
    </source>
</evidence>
<dbReference type="Gene3D" id="1.10.10.1740">
    <property type="entry name" value="Transmembrane protein 14-like"/>
    <property type="match status" value="1"/>
</dbReference>
<feature type="transmembrane region" description="Helical" evidence="6">
    <location>
        <begin position="221"/>
        <end position="239"/>
    </location>
</feature>
<dbReference type="OrthoDB" id="768548at2759"/>
<dbReference type="GO" id="GO:0009706">
    <property type="term" value="C:chloroplast inner membrane"/>
    <property type="evidence" value="ECO:0007669"/>
    <property type="project" value="TreeGrafter"/>
</dbReference>
<evidence type="ECO:0000256" key="1">
    <source>
        <dbReference type="ARBA" id="ARBA00004370"/>
    </source>
</evidence>
<evidence type="ECO:0000256" key="6">
    <source>
        <dbReference type="SAM" id="Phobius"/>
    </source>
</evidence>
<keyword evidence="8" id="KW-1185">Reference proteome</keyword>
<protein>
    <recommendedName>
        <fullName evidence="9">Protein FATTY ACID EXPORT 3, chloroplastic</fullName>
    </recommendedName>
</protein>
<proteinExistence type="inferred from homology"/>
<comment type="caution">
    <text evidence="7">The sequence shown here is derived from an EMBL/GenBank/DDBJ whole genome shotgun (WGS) entry which is preliminary data.</text>
</comment>
<comment type="subcellular location">
    <subcellularLocation>
        <location evidence="1">Membrane</location>
    </subcellularLocation>
</comment>
<evidence type="ECO:0000313" key="8">
    <source>
        <dbReference type="Proteomes" id="UP000541444"/>
    </source>
</evidence>
<dbReference type="Proteomes" id="UP000541444">
    <property type="component" value="Unassembled WGS sequence"/>
</dbReference>
<dbReference type="PANTHER" id="PTHR12668:SF43">
    <property type="entry name" value="TRANSMEMBRANE PROTEIN 14 HOMOLOG"/>
    <property type="match status" value="1"/>
</dbReference>
<dbReference type="EMBL" id="JACGCM010002221">
    <property type="protein sequence ID" value="KAF6143045.1"/>
    <property type="molecule type" value="Genomic_DNA"/>
</dbReference>
<dbReference type="PANTHER" id="PTHR12668">
    <property type="entry name" value="TRANSMEMBRANE PROTEIN 14, 15"/>
    <property type="match status" value="1"/>
</dbReference>
<sequence length="311" mass="34425">MSSSTISPSLQFQTLTTRSSHIRRISSTVSQFAPPLKGGIQSSCFLAIDDHRLKRNRLVIISLAAPKDDHSQSDVEVEKGKPELEADVDESNQAWKEMLESLKEKAIKMQDVSQEAYELYSKKALVIVKEASEKLKLQAEKTSCDLSVLAQEIREESEGYLSNVAVNSPEEVRDILEMYLSSTDDVREVSKVRDFYVGVPFGTLLSLGGFLSFMFSGSLSAIRFGVILGGALLALSISSLRSWKKGESSALVLKGQTAITVVIFLRELRLLLQRPSFPSCFLTFISGAILAFYLYKIVVEDDPKKGPSLEQ</sequence>
<keyword evidence="3 6" id="KW-0812">Transmembrane</keyword>
<evidence type="ECO:0000256" key="5">
    <source>
        <dbReference type="ARBA" id="ARBA00023136"/>
    </source>
</evidence>
<evidence type="ECO:0000256" key="4">
    <source>
        <dbReference type="ARBA" id="ARBA00022989"/>
    </source>
</evidence>
<dbReference type="InterPro" id="IPR005349">
    <property type="entry name" value="TMEM14"/>
</dbReference>
<accession>A0A7J7LK50</accession>
<dbReference type="AlphaFoldDB" id="A0A7J7LK50"/>
<evidence type="ECO:0000313" key="7">
    <source>
        <dbReference type="EMBL" id="KAF6143045.1"/>
    </source>
</evidence>